<reference evidence="2 3" key="1">
    <citation type="submission" date="2019-11" db="EMBL/GenBank/DDBJ databases">
        <title>Pseudomonas flavidum sp. nov., isolated from Baiyang Lake.</title>
        <authorList>
            <person name="Zhao Y."/>
        </authorList>
    </citation>
    <scope>NUCLEOTIDE SEQUENCE [LARGE SCALE GENOMIC DNA]</scope>
    <source>
        <strain evidence="3">R-22-3 w-18</strain>
    </source>
</reference>
<keyword evidence="3" id="KW-1185">Reference proteome</keyword>
<organism evidence="2 3">
    <name type="scientific">Pseudomonas xionganensis</name>
    <dbReference type="NCBI Taxonomy" id="2654845"/>
    <lineage>
        <taxon>Bacteria</taxon>
        <taxon>Pseudomonadati</taxon>
        <taxon>Pseudomonadota</taxon>
        <taxon>Gammaproteobacteria</taxon>
        <taxon>Pseudomonadales</taxon>
        <taxon>Pseudomonadaceae</taxon>
        <taxon>Pseudomonas</taxon>
    </lineage>
</organism>
<evidence type="ECO:0000313" key="3">
    <source>
        <dbReference type="Proteomes" id="UP000429555"/>
    </source>
</evidence>
<dbReference type="AlphaFoldDB" id="A0A6I4L3G1"/>
<dbReference type="RefSeq" id="WP_160347843.1">
    <property type="nucleotide sequence ID" value="NZ_WKJZ01000005.1"/>
</dbReference>
<comment type="caution">
    <text evidence="2">The sequence shown here is derived from an EMBL/GenBank/DDBJ whole genome shotgun (WGS) entry which is preliminary data.</text>
</comment>
<sequence>MFQDKIWVVDETKLYPKLIQAMSEGKAVIHDGVAYWAEGSGSTGVIQHLPFKETAMQSVEEALKMAQATTVIATAVSTGIILAAIVVQTRYLAGKLDKIQETVDVIAKDVHAQNIVFYMDKITEYVGHVEAARTLLKDRSLADEVRELAIPLLMTLAGKRNQVLSFVDNILGLAKSSKDVTPRHFELIANFAQMMLDLMPFGIHVEYLLTSRIGKLRLAEQVLLDGAERFNAALGVYRGFMNDLHRDFVRGQIGERASVYQSIETRAMQLIKSEESKILLSLPTGRIAPLLQVA</sequence>
<dbReference type="EMBL" id="WKJZ01000005">
    <property type="protein sequence ID" value="MVW77186.1"/>
    <property type="molecule type" value="Genomic_DNA"/>
</dbReference>
<keyword evidence="1" id="KW-0812">Transmembrane</keyword>
<keyword evidence="1" id="KW-0472">Membrane</keyword>
<gene>
    <name evidence="2" type="ORF">GJV18_17850</name>
</gene>
<accession>A0A6I4L3G1</accession>
<feature type="transmembrane region" description="Helical" evidence="1">
    <location>
        <begin position="65"/>
        <end position="87"/>
    </location>
</feature>
<protein>
    <submittedName>
        <fullName evidence="2">Uncharacterized protein</fullName>
    </submittedName>
</protein>
<proteinExistence type="predicted"/>
<name>A0A6I4L3G1_9PSED</name>
<evidence type="ECO:0000256" key="1">
    <source>
        <dbReference type="SAM" id="Phobius"/>
    </source>
</evidence>
<evidence type="ECO:0000313" key="2">
    <source>
        <dbReference type="EMBL" id="MVW77186.1"/>
    </source>
</evidence>
<dbReference type="Proteomes" id="UP000429555">
    <property type="component" value="Unassembled WGS sequence"/>
</dbReference>
<keyword evidence="1" id="KW-1133">Transmembrane helix</keyword>